<keyword evidence="2" id="KW-1185">Reference proteome</keyword>
<evidence type="ECO:0000313" key="1">
    <source>
        <dbReference type="EMBL" id="GBP37147.1"/>
    </source>
</evidence>
<dbReference type="EMBL" id="BGZK01000329">
    <property type="protein sequence ID" value="GBP37147.1"/>
    <property type="molecule type" value="Genomic_DNA"/>
</dbReference>
<gene>
    <name evidence="1" type="ORF">EVAR_24279_1</name>
</gene>
<accession>A0A4C1VFT7</accession>
<organism evidence="1 2">
    <name type="scientific">Eumeta variegata</name>
    <name type="common">Bagworm moth</name>
    <name type="synonym">Eumeta japonica</name>
    <dbReference type="NCBI Taxonomy" id="151549"/>
    <lineage>
        <taxon>Eukaryota</taxon>
        <taxon>Metazoa</taxon>
        <taxon>Ecdysozoa</taxon>
        <taxon>Arthropoda</taxon>
        <taxon>Hexapoda</taxon>
        <taxon>Insecta</taxon>
        <taxon>Pterygota</taxon>
        <taxon>Neoptera</taxon>
        <taxon>Endopterygota</taxon>
        <taxon>Lepidoptera</taxon>
        <taxon>Glossata</taxon>
        <taxon>Ditrysia</taxon>
        <taxon>Tineoidea</taxon>
        <taxon>Psychidae</taxon>
        <taxon>Oiketicinae</taxon>
        <taxon>Eumeta</taxon>
    </lineage>
</organism>
<dbReference type="Proteomes" id="UP000299102">
    <property type="component" value="Unassembled WGS sequence"/>
</dbReference>
<dbReference type="AlphaFoldDB" id="A0A4C1VFT7"/>
<protein>
    <submittedName>
        <fullName evidence="1">Uncharacterized protein</fullName>
    </submittedName>
</protein>
<sequence length="145" mass="16886">MEIFGTQIGRNTYWYAEEYDERRITRAERSTSEASKKGKGFPQVTKNWQKMMRMKPLQGYCMVRAYQKFLKKQERANDNPESYFMIMLAVKRQSKQLGFRRSKDRFDSGLKEVFTKMALADETITDGLAKVGGLKVSELKTGKSK</sequence>
<dbReference type="OrthoDB" id="7446079at2759"/>
<reference evidence="1 2" key="1">
    <citation type="journal article" date="2019" name="Commun. Biol.">
        <title>The bagworm genome reveals a unique fibroin gene that provides high tensile strength.</title>
        <authorList>
            <person name="Kono N."/>
            <person name="Nakamura H."/>
            <person name="Ohtoshi R."/>
            <person name="Tomita M."/>
            <person name="Numata K."/>
            <person name="Arakawa K."/>
        </authorList>
    </citation>
    <scope>NUCLEOTIDE SEQUENCE [LARGE SCALE GENOMIC DNA]</scope>
</reference>
<proteinExistence type="predicted"/>
<comment type="caution">
    <text evidence="1">The sequence shown here is derived from an EMBL/GenBank/DDBJ whole genome shotgun (WGS) entry which is preliminary data.</text>
</comment>
<name>A0A4C1VFT7_EUMVA</name>
<evidence type="ECO:0000313" key="2">
    <source>
        <dbReference type="Proteomes" id="UP000299102"/>
    </source>
</evidence>